<feature type="domain" description="Transglutaminase-like" evidence="2">
    <location>
        <begin position="300"/>
        <end position="375"/>
    </location>
</feature>
<dbReference type="Proteomes" id="UP000616201">
    <property type="component" value="Unassembled WGS sequence"/>
</dbReference>
<feature type="domain" description="DUF3857" evidence="3">
    <location>
        <begin position="67"/>
        <end position="195"/>
    </location>
</feature>
<protein>
    <recommendedName>
        <fullName evidence="6">DUF3857 domain-containing protein</fullName>
    </recommendedName>
</protein>
<dbReference type="InterPro" id="IPR024618">
    <property type="entry name" value="DUF3857"/>
</dbReference>
<proteinExistence type="predicted"/>
<dbReference type="Pfam" id="PF01841">
    <property type="entry name" value="Transglut_core"/>
    <property type="match status" value="1"/>
</dbReference>
<dbReference type="InterPro" id="IPR002931">
    <property type="entry name" value="Transglutaminase-like"/>
</dbReference>
<reference evidence="4" key="1">
    <citation type="submission" date="2018-02" db="EMBL/GenBank/DDBJ databases">
        <authorList>
            <person name="Vasarhelyi B.M."/>
            <person name="Deshmukh S."/>
            <person name="Balint B."/>
            <person name="Kukolya J."/>
        </authorList>
    </citation>
    <scope>NUCLEOTIDE SEQUENCE</scope>
    <source>
        <strain evidence="4">KB22</strain>
    </source>
</reference>
<keyword evidence="1" id="KW-0732">Signal</keyword>
<accession>A0A928UTB1</accession>
<comment type="caution">
    <text evidence="4">The sequence shown here is derived from an EMBL/GenBank/DDBJ whole genome shotgun (WGS) entry which is preliminary data.</text>
</comment>
<feature type="chain" id="PRO_5037519216" description="DUF3857 domain-containing protein" evidence="1">
    <location>
        <begin position="19"/>
        <end position="657"/>
    </location>
</feature>
<organism evidence="4 5">
    <name type="scientific">Sphingobacterium hungaricum</name>
    <dbReference type="NCBI Taxonomy" id="2082723"/>
    <lineage>
        <taxon>Bacteria</taxon>
        <taxon>Pseudomonadati</taxon>
        <taxon>Bacteroidota</taxon>
        <taxon>Sphingobacteriia</taxon>
        <taxon>Sphingobacteriales</taxon>
        <taxon>Sphingobacteriaceae</taxon>
        <taxon>Sphingobacterium</taxon>
    </lineage>
</organism>
<dbReference type="InterPro" id="IPR038765">
    <property type="entry name" value="Papain-like_cys_pep_sf"/>
</dbReference>
<evidence type="ECO:0000256" key="1">
    <source>
        <dbReference type="SAM" id="SignalP"/>
    </source>
</evidence>
<feature type="signal peptide" evidence="1">
    <location>
        <begin position="1"/>
        <end position="18"/>
    </location>
</feature>
<sequence length="657" mass="75553">MKLFSTLVWLFAVFYCQAQQLSMKPFKPAQFETTCTELDSSANAFVIEEYGNTEFDAAGASELKLIHYYSVRIKIINQEGFDKANFKIPLYRVGDKFEIISSIKGKTYNLVDGKVVTTELEKDNIFTEKYSDNLQFCKLTLPNIQEGSIIELKYQITSESLFQFRSWMFQDDIPKLYSAFVSEIPKNFVYNITVKGRVPMFKKETVLKTGCFNYNNEMRDCFSTTYIMKDIPAFVQEDYMLSPINYLAAVTFELKHFQDENGMVIKNFTKTWKDVDELMMADASFGGQLKKTNSFKKILPPIIENKSNNYDKSKAIYSYIQNQIKWNNYYGCFSQKGIEESLKIRTGNAADINLALVTALNAADIEAYPVVLSTRENGLPNMFHPVISDFNYVIALAIIDSTKYFLDATEQYNPFGELPLRTINHNGRVIYSKKSSEWLPMVNPRISSSTYQFDGELLTNGELKGILTFNYAGIDALNKRKEISSAGNDDLFKEELENSMTSAKIDSIRIFNFSEIDNVLNIQLGLTYTLLDNQDEDSQTLSFNPIFLNKTTKNPFNLDERTYPVDLGSLKENSQMIKIRIPDGYTLKEKPANSSLALPERAARYVFKAEFKDQILSVHQSVLLNKSLYLEDEYLDLKEFYSRLIQHQKLEFVFTKN</sequence>
<dbReference type="Gene3D" id="2.60.40.3140">
    <property type="match status" value="1"/>
</dbReference>
<evidence type="ECO:0000313" key="4">
    <source>
        <dbReference type="EMBL" id="MBE8712463.1"/>
    </source>
</evidence>
<evidence type="ECO:0000259" key="2">
    <source>
        <dbReference type="Pfam" id="PF01841"/>
    </source>
</evidence>
<dbReference type="AlphaFoldDB" id="A0A928UTB1"/>
<dbReference type="EMBL" id="PRDK01000001">
    <property type="protein sequence ID" value="MBE8712463.1"/>
    <property type="molecule type" value="Genomic_DNA"/>
</dbReference>
<dbReference type="SUPFAM" id="SSF54001">
    <property type="entry name" value="Cysteine proteinases"/>
    <property type="match status" value="1"/>
</dbReference>
<name>A0A928UTB1_9SPHI</name>
<evidence type="ECO:0000259" key="3">
    <source>
        <dbReference type="Pfam" id="PF12969"/>
    </source>
</evidence>
<gene>
    <name evidence="4" type="ORF">C4F49_02055</name>
</gene>
<evidence type="ECO:0008006" key="6">
    <source>
        <dbReference type="Google" id="ProtNLM"/>
    </source>
</evidence>
<dbReference type="Gene3D" id="2.60.120.1130">
    <property type="match status" value="1"/>
</dbReference>
<keyword evidence="5" id="KW-1185">Reference proteome</keyword>
<evidence type="ECO:0000313" key="5">
    <source>
        <dbReference type="Proteomes" id="UP000616201"/>
    </source>
</evidence>
<dbReference type="Gene3D" id="3.10.620.30">
    <property type="match status" value="1"/>
</dbReference>
<dbReference type="Pfam" id="PF12969">
    <property type="entry name" value="DUF3857"/>
    <property type="match status" value="1"/>
</dbReference>